<dbReference type="Proteomes" id="UP000585474">
    <property type="component" value="Unassembled WGS sequence"/>
</dbReference>
<reference evidence="1 2" key="1">
    <citation type="submission" date="2019-07" db="EMBL/GenBank/DDBJ databases">
        <title>De Novo Assembly of kiwifruit Actinidia rufa.</title>
        <authorList>
            <person name="Sugita-Konishi S."/>
            <person name="Sato K."/>
            <person name="Mori E."/>
            <person name="Abe Y."/>
            <person name="Kisaki G."/>
            <person name="Hamano K."/>
            <person name="Suezawa K."/>
            <person name="Otani M."/>
            <person name="Fukuda T."/>
            <person name="Manabe T."/>
            <person name="Gomi K."/>
            <person name="Tabuchi M."/>
            <person name="Akimitsu K."/>
            <person name="Kataoka I."/>
        </authorList>
    </citation>
    <scope>NUCLEOTIDE SEQUENCE [LARGE SCALE GENOMIC DNA]</scope>
    <source>
        <strain evidence="2">cv. Fuchu</strain>
    </source>
</reference>
<protein>
    <submittedName>
        <fullName evidence="1">MATE efflux family protein</fullName>
    </submittedName>
</protein>
<accession>A0A7J0GZJ1</accession>
<sequence>MEEGLLVLNEREKEREVRGLTWAVLFQEVKSVGWIAGPMVAVTLSQYLLQVVCTMMVGHLGELSLSSTAIAISLSGVSGVSFLDHSERHGIYVPFRTIMRQ</sequence>
<name>A0A7J0GZJ1_9ERIC</name>
<gene>
    <name evidence="1" type="ORF">Acr_25g0003530</name>
</gene>
<evidence type="ECO:0000313" key="2">
    <source>
        <dbReference type="Proteomes" id="UP000585474"/>
    </source>
</evidence>
<dbReference type="AlphaFoldDB" id="A0A7J0GZJ1"/>
<proteinExistence type="predicted"/>
<keyword evidence="2" id="KW-1185">Reference proteome</keyword>
<evidence type="ECO:0000313" key="1">
    <source>
        <dbReference type="EMBL" id="GFZ15944.1"/>
    </source>
</evidence>
<comment type="caution">
    <text evidence="1">The sequence shown here is derived from an EMBL/GenBank/DDBJ whole genome shotgun (WGS) entry which is preliminary data.</text>
</comment>
<dbReference type="OrthoDB" id="2126698at2759"/>
<organism evidence="1 2">
    <name type="scientific">Actinidia rufa</name>
    <dbReference type="NCBI Taxonomy" id="165716"/>
    <lineage>
        <taxon>Eukaryota</taxon>
        <taxon>Viridiplantae</taxon>
        <taxon>Streptophyta</taxon>
        <taxon>Embryophyta</taxon>
        <taxon>Tracheophyta</taxon>
        <taxon>Spermatophyta</taxon>
        <taxon>Magnoliopsida</taxon>
        <taxon>eudicotyledons</taxon>
        <taxon>Gunneridae</taxon>
        <taxon>Pentapetalae</taxon>
        <taxon>asterids</taxon>
        <taxon>Ericales</taxon>
        <taxon>Actinidiaceae</taxon>
        <taxon>Actinidia</taxon>
    </lineage>
</organism>
<dbReference type="EMBL" id="BJWL01000025">
    <property type="protein sequence ID" value="GFZ15944.1"/>
    <property type="molecule type" value="Genomic_DNA"/>
</dbReference>